<reference evidence="1 2" key="1">
    <citation type="journal article" date="2019" name="Nat. Med.">
        <title>A library of human gut bacterial isolates paired with longitudinal multiomics data enables mechanistic microbiome research.</title>
        <authorList>
            <person name="Poyet M."/>
            <person name="Groussin M."/>
            <person name="Gibbons S.M."/>
            <person name="Avila-Pacheco J."/>
            <person name="Jiang X."/>
            <person name="Kearney S.M."/>
            <person name="Perrotta A.R."/>
            <person name="Berdy B."/>
            <person name="Zhao S."/>
            <person name="Lieberman T.D."/>
            <person name="Swanson P.K."/>
            <person name="Smith M."/>
            <person name="Roesemann S."/>
            <person name="Alexander J.E."/>
            <person name="Rich S.A."/>
            <person name="Livny J."/>
            <person name="Vlamakis H."/>
            <person name="Clish C."/>
            <person name="Bullock K."/>
            <person name="Deik A."/>
            <person name="Scott J."/>
            <person name="Pierce K.A."/>
            <person name="Xavier R.J."/>
            <person name="Alm E.J."/>
        </authorList>
    </citation>
    <scope>NUCLEOTIDE SEQUENCE [LARGE SCALE GENOMIC DNA]</scope>
    <source>
        <strain evidence="1 2">BIOML-A111</strain>
    </source>
</reference>
<dbReference type="SMART" id="SM00100">
    <property type="entry name" value="cNMP"/>
    <property type="match status" value="1"/>
</dbReference>
<dbReference type="Pfam" id="PF00027">
    <property type="entry name" value="cNMP_binding"/>
    <property type="match status" value="1"/>
</dbReference>
<comment type="caution">
    <text evidence="1">The sequence shown here is derived from an EMBL/GenBank/DDBJ whole genome shotgun (WGS) entry which is preliminary data.</text>
</comment>
<protein>
    <submittedName>
        <fullName evidence="1">Crp/Fnr family transcriptional regulator</fullName>
    </submittedName>
</protein>
<dbReference type="Gene3D" id="2.60.120.10">
    <property type="entry name" value="Jelly Rolls"/>
    <property type="match status" value="1"/>
</dbReference>
<dbReference type="RefSeq" id="WP_117926199.1">
    <property type="nucleotide sequence ID" value="NZ_CAXTCG010000024.1"/>
</dbReference>
<dbReference type="InterPro" id="IPR000595">
    <property type="entry name" value="cNMP-bd_dom"/>
</dbReference>
<gene>
    <name evidence="1" type="ORF">GAY79_17855</name>
</gene>
<dbReference type="SUPFAM" id="SSF51206">
    <property type="entry name" value="cAMP-binding domain-like"/>
    <property type="match status" value="1"/>
</dbReference>
<name>A0A397WEJ7_PHOVU</name>
<organism evidence="1 2">
    <name type="scientific">Phocaeicola vulgatus</name>
    <name type="common">Bacteroides vulgatus</name>
    <dbReference type="NCBI Taxonomy" id="821"/>
    <lineage>
        <taxon>Bacteria</taxon>
        <taxon>Pseudomonadati</taxon>
        <taxon>Bacteroidota</taxon>
        <taxon>Bacteroidia</taxon>
        <taxon>Bacteroidales</taxon>
        <taxon>Bacteroidaceae</taxon>
        <taxon>Phocaeicola</taxon>
    </lineage>
</organism>
<sequence length="197" mass="23462">MVQKIASLIDETLMAMNAHLHVQMTNEEKAYLDAHFELIHIKKGEHLMNRGDEVCYLYYLEAGTIRLSFPDKEKREISARFIEPKEFVNFSLSHEEQLSHYNVKALEHCKVWRLPKQDLQQLYDLSINFNKLARLHLEKSINHKIKREEDFHKLDAEERYKKLMANERWLFRSIPLKDIASYIGITPQALSNIRKRI</sequence>
<dbReference type="CDD" id="cd00038">
    <property type="entry name" value="CAP_ED"/>
    <property type="match status" value="1"/>
</dbReference>
<dbReference type="PROSITE" id="PS50042">
    <property type="entry name" value="CNMP_BINDING_3"/>
    <property type="match status" value="1"/>
</dbReference>
<dbReference type="InterPro" id="IPR014710">
    <property type="entry name" value="RmlC-like_jellyroll"/>
</dbReference>
<dbReference type="Proteomes" id="UP000437431">
    <property type="component" value="Unassembled WGS sequence"/>
</dbReference>
<proteinExistence type="predicted"/>
<accession>A0A397WEJ7</accession>
<dbReference type="EMBL" id="WDAY01000049">
    <property type="protein sequence ID" value="KAB6557333.1"/>
    <property type="molecule type" value="Genomic_DNA"/>
</dbReference>
<evidence type="ECO:0000313" key="2">
    <source>
        <dbReference type="Proteomes" id="UP000437431"/>
    </source>
</evidence>
<dbReference type="AlphaFoldDB" id="A0A397WEJ7"/>
<dbReference type="InterPro" id="IPR018490">
    <property type="entry name" value="cNMP-bd_dom_sf"/>
</dbReference>
<evidence type="ECO:0000313" key="1">
    <source>
        <dbReference type="EMBL" id="KAB6557333.1"/>
    </source>
</evidence>